<feature type="transmembrane region" description="Helical" evidence="1">
    <location>
        <begin position="183"/>
        <end position="206"/>
    </location>
</feature>
<protein>
    <submittedName>
        <fullName evidence="3">Acyltransferase</fullName>
    </submittedName>
</protein>
<reference evidence="3 4" key="1">
    <citation type="journal article" date="2019" name="Nat. Med.">
        <title>A library of human gut bacterial isolates paired with longitudinal multiomics data enables mechanistic microbiome research.</title>
        <authorList>
            <person name="Poyet M."/>
            <person name="Groussin M."/>
            <person name="Gibbons S.M."/>
            <person name="Avila-Pacheco J."/>
            <person name="Jiang X."/>
            <person name="Kearney S.M."/>
            <person name="Perrotta A.R."/>
            <person name="Berdy B."/>
            <person name="Zhao S."/>
            <person name="Lieberman T.D."/>
            <person name="Swanson P.K."/>
            <person name="Smith M."/>
            <person name="Roesemann S."/>
            <person name="Alexander J.E."/>
            <person name="Rich S.A."/>
            <person name="Livny J."/>
            <person name="Vlamakis H."/>
            <person name="Clish C."/>
            <person name="Bullock K."/>
            <person name="Deik A."/>
            <person name="Scott J."/>
            <person name="Pierce K.A."/>
            <person name="Xavier R.J."/>
            <person name="Alm E.J."/>
        </authorList>
    </citation>
    <scope>NUCLEOTIDE SEQUENCE [LARGE SCALE GENOMIC DNA]</scope>
    <source>
        <strain evidence="3 4">BIOML-A160</strain>
    </source>
</reference>
<comment type="caution">
    <text evidence="3">The sequence shown here is derived from an EMBL/GenBank/DDBJ whole genome shotgun (WGS) entry which is preliminary data.</text>
</comment>
<sequence>MNLTKEHSIQIKGVAILCMVLFHLFGFPERIPTSVQWMGMPIIKALQICVPIYLFMAGYGLQCIVAKGTVTWMSIGKRLKKLYLSFWWVAIPFISVGCIVGYYAPDVKNIFYNLSGLTTSCNGEWWFFSLYAELLVLFYFVSKIKLGWKGYLLLMLGLLILTRGVNCALHLDEEVIVERHLKMILIDLNIFMLGCFFAKFNIFGWLHERCYWLYEKIYLAPLLLVIPILVRAYLPLIGVTELLIVPMFCIGIVNICKTGGGKILLFFGKHSMNLWLVHSFFIFYFLNGISFITNSPLVMFITVLGCSLLCSIIIELIKSKIHI</sequence>
<feature type="transmembrane region" description="Helical" evidence="1">
    <location>
        <begin position="218"/>
        <end position="237"/>
    </location>
</feature>
<feature type="transmembrane region" description="Helical" evidence="1">
    <location>
        <begin position="125"/>
        <end position="142"/>
    </location>
</feature>
<feature type="transmembrane region" description="Helical" evidence="1">
    <location>
        <begin position="274"/>
        <end position="292"/>
    </location>
</feature>
<dbReference type="Proteomes" id="UP000365824">
    <property type="component" value="Unassembled WGS sequence"/>
</dbReference>
<dbReference type="EMBL" id="VWLB01000021">
    <property type="protein sequence ID" value="KAA3928125.1"/>
    <property type="molecule type" value="Genomic_DNA"/>
</dbReference>
<keyword evidence="3" id="KW-0012">Acyltransferase</keyword>
<keyword evidence="3" id="KW-0808">Transferase</keyword>
<proteinExistence type="predicted"/>
<keyword evidence="1" id="KW-0472">Membrane</keyword>
<feature type="transmembrane region" description="Helical" evidence="1">
    <location>
        <begin position="82"/>
        <end position="105"/>
    </location>
</feature>
<keyword evidence="1" id="KW-0812">Transmembrane</keyword>
<feature type="transmembrane region" description="Helical" evidence="1">
    <location>
        <begin position="9"/>
        <end position="27"/>
    </location>
</feature>
<evidence type="ECO:0000259" key="2">
    <source>
        <dbReference type="Pfam" id="PF01757"/>
    </source>
</evidence>
<dbReference type="AlphaFoldDB" id="A0A9P3ZXV0"/>
<keyword evidence="1" id="KW-1133">Transmembrane helix</keyword>
<feature type="transmembrane region" description="Helical" evidence="1">
    <location>
        <begin position="243"/>
        <end position="267"/>
    </location>
</feature>
<evidence type="ECO:0000256" key="1">
    <source>
        <dbReference type="SAM" id="Phobius"/>
    </source>
</evidence>
<feature type="domain" description="Acyltransferase 3" evidence="2">
    <location>
        <begin position="11"/>
        <end position="314"/>
    </location>
</feature>
<dbReference type="GO" id="GO:0016747">
    <property type="term" value="F:acyltransferase activity, transferring groups other than amino-acyl groups"/>
    <property type="evidence" value="ECO:0007669"/>
    <property type="project" value="InterPro"/>
</dbReference>
<evidence type="ECO:0000313" key="4">
    <source>
        <dbReference type="Proteomes" id="UP000365824"/>
    </source>
</evidence>
<feature type="transmembrane region" description="Helical" evidence="1">
    <location>
        <begin position="298"/>
        <end position="317"/>
    </location>
</feature>
<accession>A0A9P3ZXV0</accession>
<dbReference type="InterPro" id="IPR002656">
    <property type="entry name" value="Acyl_transf_3_dom"/>
</dbReference>
<feature type="transmembrane region" description="Helical" evidence="1">
    <location>
        <begin position="151"/>
        <end position="171"/>
    </location>
</feature>
<evidence type="ECO:0000313" key="3">
    <source>
        <dbReference type="EMBL" id="KAA3928125.1"/>
    </source>
</evidence>
<name>A0A9P3ZXV0_BACOV</name>
<feature type="transmembrane region" description="Helical" evidence="1">
    <location>
        <begin position="39"/>
        <end position="61"/>
    </location>
</feature>
<dbReference type="Pfam" id="PF01757">
    <property type="entry name" value="Acyl_transf_3"/>
    <property type="match status" value="1"/>
</dbReference>
<organism evidence="3 4">
    <name type="scientific">Bacteroides ovatus</name>
    <dbReference type="NCBI Taxonomy" id="28116"/>
    <lineage>
        <taxon>Bacteria</taxon>
        <taxon>Pseudomonadati</taxon>
        <taxon>Bacteroidota</taxon>
        <taxon>Bacteroidia</taxon>
        <taxon>Bacteroidales</taxon>
        <taxon>Bacteroidaceae</taxon>
        <taxon>Bacteroides</taxon>
    </lineage>
</organism>
<dbReference type="RefSeq" id="WP_149952737.1">
    <property type="nucleotide sequence ID" value="NZ_CP103210.1"/>
</dbReference>
<gene>
    <name evidence="3" type="ORF">F3F25_13560</name>
</gene>